<feature type="compositionally biased region" description="Low complexity" evidence="10">
    <location>
        <begin position="7"/>
        <end position="19"/>
    </location>
</feature>
<evidence type="ECO:0000256" key="4">
    <source>
        <dbReference type="ARBA" id="ARBA00022475"/>
    </source>
</evidence>
<dbReference type="InterPro" id="IPR048279">
    <property type="entry name" value="MdtK-like"/>
</dbReference>
<evidence type="ECO:0000256" key="6">
    <source>
        <dbReference type="ARBA" id="ARBA00022989"/>
    </source>
</evidence>
<dbReference type="EMBL" id="JBHRTN010000018">
    <property type="protein sequence ID" value="MFC3126736.1"/>
    <property type="molecule type" value="Genomic_DNA"/>
</dbReference>
<keyword evidence="13" id="KW-1185">Reference proteome</keyword>
<evidence type="ECO:0000256" key="7">
    <source>
        <dbReference type="ARBA" id="ARBA00023065"/>
    </source>
</evidence>
<dbReference type="RefSeq" id="WP_379598276.1">
    <property type="nucleotide sequence ID" value="NZ_JBHRTN010000018.1"/>
</dbReference>
<keyword evidence="5 11" id="KW-0812">Transmembrane</keyword>
<evidence type="ECO:0000313" key="13">
    <source>
        <dbReference type="Proteomes" id="UP001595593"/>
    </source>
</evidence>
<feature type="transmembrane region" description="Helical" evidence="11">
    <location>
        <begin position="409"/>
        <end position="430"/>
    </location>
</feature>
<comment type="caution">
    <text evidence="12">The sequence shown here is derived from an EMBL/GenBank/DDBJ whole genome shotgun (WGS) entry which is preliminary data.</text>
</comment>
<dbReference type="PIRSF" id="PIRSF006603">
    <property type="entry name" value="DinF"/>
    <property type="match status" value="1"/>
</dbReference>
<feature type="transmembrane region" description="Helical" evidence="11">
    <location>
        <begin position="180"/>
        <end position="198"/>
    </location>
</feature>
<evidence type="ECO:0000256" key="1">
    <source>
        <dbReference type="ARBA" id="ARBA00004429"/>
    </source>
</evidence>
<feature type="transmembrane region" description="Helical" evidence="11">
    <location>
        <begin position="335"/>
        <end position="355"/>
    </location>
</feature>
<protein>
    <recommendedName>
        <fullName evidence="9">Multidrug-efflux transporter</fullName>
    </recommendedName>
</protein>
<evidence type="ECO:0000256" key="3">
    <source>
        <dbReference type="ARBA" id="ARBA00022449"/>
    </source>
</evidence>
<accession>A0ABV7G4Y8</accession>
<feature type="transmembrane region" description="Helical" evidence="11">
    <location>
        <begin position="210"/>
        <end position="232"/>
    </location>
</feature>
<evidence type="ECO:0000256" key="10">
    <source>
        <dbReference type="SAM" id="MobiDB-lite"/>
    </source>
</evidence>
<proteinExistence type="predicted"/>
<dbReference type="CDD" id="cd13131">
    <property type="entry name" value="MATE_NorM_like"/>
    <property type="match status" value="1"/>
</dbReference>
<feature type="transmembrane region" description="Helical" evidence="11">
    <location>
        <begin position="257"/>
        <end position="285"/>
    </location>
</feature>
<keyword evidence="8 11" id="KW-0472">Membrane</keyword>
<feature type="region of interest" description="Disordered" evidence="10">
    <location>
        <begin position="1"/>
        <end position="20"/>
    </location>
</feature>
<name>A0ABV7G4Y8_9PROT</name>
<keyword evidence="3" id="KW-0050">Antiport</keyword>
<feature type="transmembrane region" description="Helical" evidence="11">
    <location>
        <begin position="71"/>
        <end position="91"/>
    </location>
</feature>
<sequence>MHTEHNAQAQQAPGQDPAGQGWGRELRATLGLAWPLALTNLSQIALVLTDTLFLGRIGELPLAAVTLGGNLYFIALAPAFGAAFAASAMLAQERGRVSHHMREMRRTVRAALWLGIPLFILLGSLLWNAGAILLATGQDPALAAEAQRYTRALLWGMPFFYGFAVLRGFLAALERPAPALWVSALAILLNAVLLWLMVAEGLGFPSMGVVGAGLSSAIANGAMLAGLAFWIARDRNLSRFRLMGRLWRADWRRMREAVAVGLPIAGSMLLEIGIFSATALVMGWFSPMAVAAHAVALQVASACFMVPMGVGQAATARVGLAAGAGDVAGVRRAGWVAIGLGGGFMAATAAVLLLAPHSVAALFLAPDMAETRTLAATLLMVAGVFQLSDGVQAVAAGALRGLKDTRMPLLFAALGYWGLGLPIGLGLGFTAGWGPLGVWIGLVAGLAVVAVLMTLRWAQLTRPGRVALGEWAAQAG</sequence>
<evidence type="ECO:0000256" key="8">
    <source>
        <dbReference type="ARBA" id="ARBA00023136"/>
    </source>
</evidence>
<dbReference type="PANTHER" id="PTHR43298:SF2">
    <property type="entry name" value="FMN_FAD EXPORTER YEEO-RELATED"/>
    <property type="match status" value="1"/>
</dbReference>
<keyword evidence="6 11" id="KW-1133">Transmembrane helix</keyword>
<dbReference type="PANTHER" id="PTHR43298">
    <property type="entry name" value="MULTIDRUG RESISTANCE PROTEIN NORM-RELATED"/>
    <property type="match status" value="1"/>
</dbReference>
<dbReference type="InterPro" id="IPR002528">
    <property type="entry name" value="MATE_fam"/>
</dbReference>
<gene>
    <name evidence="12" type="ORF">ACFOD4_16855</name>
</gene>
<comment type="subcellular location">
    <subcellularLocation>
        <location evidence="1">Cell inner membrane</location>
        <topology evidence="1">Multi-pass membrane protein</topology>
    </subcellularLocation>
</comment>
<feature type="transmembrane region" description="Helical" evidence="11">
    <location>
        <begin position="153"/>
        <end position="173"/>
    </location>
</feature>
<evidence type="ECO:0000256" key="9">
    <source>
        <dbReference type="ARBA" id="ARBA00031636"/>
    </source>
</evidence>
<organism evidence="12 13">
    <name type="scientific">Teichococcus globiformis</name>
    <dbReference type="NCBI Taxonomy" id="2307229"/>
    <lineage>
        <taxon>Bacteria</taxon>
        <taxon>Pseudomonadati</taxon>
        <taxon>Pseudomonadota</taxon>
        <taxon>Alphaproteobacteria</taxon>
        <taxon>Acetobacterales</taxon>
        <taxon>Roseomonadaceae</taxon>
        <taxon>Roseomonas</taxon>
    </lineage>
</organism>
<dbReference type="InterPro" id="IPR050222">
    <property type="entry name" value="MATE_MdtK"/>
</dbReference>
<evidence type="ECO:0000256" key="11">
    <source>
        <dbReference type="SAM" id="Phobius"/>
    </source>
</evidence>
<feature type="transmembrane region" description="Helical" evidence="11">
    <location>
        <begin position="291"/>
        <end position="314"/>
    </location>
</feature>
<dbReference type="Proteomes" id="UP001595593">
    <property type="component" value="Unassembled WGS sequence"/>
</dbReference>
<reference evidence="13" key="1">
    <citation type="journal article" date="2019" name="Int. J. Syst. Evol. Microbiol.">
        <title>The Global Catalogue of Microorganisms (GCM) 10K type strain sequencing project: providing services to taxonomists for standard genome sequencing and annotation.</title>
        <authorList>
            <consortium name="The Broad Institute Genomics Platform"/>
            <consortium name="The Broad Institute Genome Sequencing Center for Infectious Disease"/>
            <person name="Wu L."/>
            <person name="Ma J."/>
        </authorList>
    </citation>
    <scope>NUCLEOTIDE SEQUENCE [LARGE SCALE GENOMIC DNA]</scope>
    <source>
        <strain evidence="13">KCTC 52094</strain>
    </source>
</reference>
<feature type="transmembrane region" description="Helical" evidence="11">
    <location>
        <begin position="375"/>
        <end position="397"/>
    </location>
</feature>
<evidence type="ECO:0000256" key="5">
    <source>
        <dbReference type="ARBA" id="ARBA00022692"/>
    </source>
</evidence>
<feature type="transmembrane region" description="Helical" evidence="11">
    <location>
        <begin position="111"/>
        <end position="133"/>
    </location>
</feature>
<evidence type="ECO:0000256" key="2">
    <source>
        <dbReference type="ARBA" id="ARBA00022448"/>
    </source>
</evidence>
<evidence type="ECO:0000313" key="12">
    <source>
        <dbReference type="EMBL" id="MFC3126736.1"/>
    </source>
</evidence>
<dbReference type="NCBIfam" id="TIGR00797">
    <property type="entry name" value="matE"/>
    <property type="match status" value="1"/>
</dbReference>
<keyword evidence="7" id="KW-0406">Ion transport</keyword>
<keyword evidence="4" id="KW-1003">Cell membrane</keyword>
<keyword evidence="2" id="KW-0813">Transport</keyword>
<feature type="transmembrane region" description="Helical" evidence="11">
    <location>
        <begin position="436"/>
        <end position="455"/>
    </location>
</feature>
<dbReference type="Pfam" id="PF01554">
    <property type="entry name" value="MatE"/>
    <property type="match status" value="2"/>
</dbReference>